<dbReference type="PANTHER" id="PTHR23159">
    <property type="entry name" value="CENTROSOMAL PROTEIN 2"/>
    <property type="match status" value="1"/>
</dbReference>
<accession>A0A166WL95</accession>
<evidence type="ECO:0000313" key="4">
    <source>
        <dbReference type="Proteomes" id="UP000076532"/>
    </source>
</evidence>
<feature type="region of interest" description="Disordered" evidence="2">
    <location>
        <begin position="185"/>
        <end position="259"/>
    </location>
</feature>
<name>A0A166WL95_9AGAM</name>
<feature type="coiled-coil region" evidence="1">
    <location>
        <begin position="335"/>
        <end position="362"/>
    </location>
</feature>
<reference evidence="3 4" key="1">
    <citation type="journal article" date="2016" name="Mol. Biol. Evol.">
        <title>Comparative Genomics of Early-Diverging Mushroom-Forming Fungi Provides Insights into the Origins of Lignocellulose Decay Capabilities.</title>
        <authorList>
            <person name="Nagy L.G."/>
            <person name="Riley R."/>
            <person name="Tritt A."/>
            <person name="Adam C."/>
            <person name="Daum C."/>
            <person name="Floudas D."/>
            <person name="Sun H."/>
            <person name="Yadav J.S."/>
            <person name="Pangilinan J."/>
            <person name="Larsson K.H."/>
            <person name="Matsuura K."/>
            <person name="Barry K."/>
            <person name="Labutti K."/>
            <person name="Kuo R."/>
            <person name="Ohm R.A."/>
            <person name="Bhattacharya S.S."/>
            <person name="Shirouzu T."/>
            <person name="Yoshinaga Y."/>
            <person name="Martin F.M."/>
            <person name="Grigoriev I.V."/>
            <person name="Hibbett D.S."/>
        </authorList>
    </citation>
    <scope>NUCLEOTIDE SEQUENCE [LARGE SCALE GENOMIC DNA]</scope>
    <source>
        <strain evidence="3 4">CBS 109695</strain>
    </source>
</reference>
<dbReference type="EMBL" id="KV417481">
    <property type="protein sequence ID" value="KZP33872.1"/>
    <property type="molecule type" value="Genomic_DNA"/>
</dbReference>
<dbReference type="OrthoDB" id="3271002at2759"/>
<feature type="region of interest" description="Disordered" evidence="2">
    <location>
        <begin position="134"/>
        <end position="173"/>
    </location>
</feature>
<feature type="compositionally biased region" description="Basic and acidic residues" evidence="2">
    <location>
        <begin position="200"/>
        <end position="223"/>
    </location>
</feature>
<dbReference type="Proteomes" id="UP000076532">
    <property type="component" value="Unassembled WGS sequence"/>
</dbReference>
<organism evidence="3 4">
    <name type="scientific">Athelia psychrophila</name>
    <dbReference type="NCBI Taxonomy" id="1759441"/>
    <lineage>
        <taxon>Eukaryota</taxon>
        <taxon>Fungi</taxon>
        <taxon>Dikarya</taxon>
        <taxon>Basidiomycota</taxon>
        <taxon>Agaricomycotina</taxon>
        <taxon>Agaricomycetes</taxon>
        <taxon>Agaricomycetidae</taxon>
        <taxon>Atheliales</taxon>
        <taxon>Atheliaceae</taxon>
        <taxon>Athelia</taxon>
    </lineage>
</organism>
<keyword evidence="4" id="KW-1185">Reference proteome</keyword>
<evidence type="ECO:0000256" key="1">
    <source>
        <dbReference type="SAM" id="Coils"/>
    </source>
</evidence>
<protein>
    <submittedName>
        <fullName evidence="3">Uncharacterized protein</fullName>
    </submittedName>
</protein>
<feature type="compositionally biased region" description="Basic residues" evidence="2">
    <location>
        <begin position="154"/>
        <end position="165"/>
    </location>
</feature>
<evidence type="ECO:0000313" key="3">
    <source>
        <dbReference type="EMBL" id="KZP33872.1"/>
    </source>
</evidence>
<sequence>MVAQKSTKLAKYTYAERVLGAISQVQKEHKKHVVHLATIRAQVRKAAEEKKDKLGPQWGRWVGKAVHKLEADGVLEIADTHGRHVTFTPEGKKAINYARRSIGGKDARSSSPVEDEVLRRLSHELAIRGLKRKNGYAGEGDEDVDVSTPSRSAQSKRARSTPSHRKSAEATTISKMTKAQLIAALQQAQSRVTPNDDEAEHSREELDGARDRLVELRNHRSSDEMDETGTNHQEDSEPMTRPMTPPSSPTPPMTNPAPIQMLAHSRPLFGGRTQSGSFISAISKRPTPAPSSPGGSDYDVFGADPGPGPQTEDGGDEEYMLVTPEPTPSRDSQAVVQLREEIEQLREEVETYKSAAKQVQTQSALDKDALIAQTTALDALRATHLAAVASHDAHVTTSGEKDELLILRDSELHEARGTVDFLQLAAVGAANEMASLQDELERTRVGASETHAALLEKQVQIEQLNSDLLRGQLAEQDLRATLFDKEAELGRRRDERTSREAESTALQSTVTRLEIELAAVNQLLQSRVSDLVNQNSALERRIGEAAVSFNEQIQARDDALSAERGVNNDTINGLRAELAEAAALTNRLTVEVDESRKALQLFEDDALATAGELHSALNRSSAKLAAHIASIASLENNLTKQKAAADEELRAAKATHDGLVERSRAADDDLGQAQATLNAEAARAAALENEVANLVGRAQQSEEVVAALVEARRADENVIEGLKSGFEKLRQVQLESLNEFSDKIASAHPFEVSGSRSLAGRGGGQMSQLRCDGREI</sequence>
<feature type="region of interest" description="Disordered" evidence="2">
    <location>
        <begin position="755"/>
        <end position="776"/>
    </location>
</feature>
<dbReference type="PANTHER" id="PTHR23159:SF31">
    <property type="entry name" value="CENTROSOME-ASSOCIATED PROTEIN CEP250 ISOFORM X1"/>
    <property type="match status" value="1"/>
</dbReference>
<feature type="compositionally biased region" description="Pro residues" evidence="2">
    <location>
        <begin position="243"/>
        <end position="255"/>
    </location>
</feature>
<evidence type="ECO:0000256" key="2">
    <source>
        <dbReference type="SAM" id="MobiDB-lite"/>
    </source>
</evidence>
<dbReference type="AlphaFoldDB" id="A0A166WL95"/>
<keyword evidence="1" id="KW-0175">Coiled coil</keyword>
<dbReference type="STRING" id="436010.A0A166WL95"/>
<gene>
    <name evidence="3" type="ORF">FIBSPDRAFT_207730</name>
</gene>
<feature type="coiled-coil region" evidence="1">
    <location>
        <begin position="631"/>
        <end position="704"/>
    </location>
</feature>
<proteinExistence type="predicted"/>
<feature type="region of interest" description="Disordered" evidence="2">
    <location>
        <begin position="281"/>
        <end position="317"/>
    </location>
</feature>